<dbReference type="AlphaFoldDB" id="A0A0A9ERQ0"/>
<protein>
    <submittedName>
        <fullName evidence="2">Uncharacterized protein</fullName>
    </submittedName>
</protein>
<name>A0A0A9ERQ0_ARUDO</name>
<evidence type="ECO:0000256" key="1">
    <source>
        <dbReference type="SAM" id="MobiDB-lite"/>
    </source>
</evidence>
<feature type="compositionally biased region" description="Basic and acidic residues" evidence="1">
    <location>
        <begin position="1"/>
        <end position="14"/>
    </location>
</feature>
<sequence length="24" mass="3023">MMTDMLKEEKKNQKDTNMMWNMLM</sequence>
<accession>A0A0A9ERQ0</accession>
<dbReference type="EMBL" id="GBRH01197350">
    <property type="protein sequence ID" value="JAE00546.1"/>
    <property type="molecule type" value="Transcribed_RNA"/>
</dbReference>
<evidence type="ECO:0000313" key="2">
    <source>
        <dbReference type="EMBL" id="JAE00546.1"/>
    </source>
</evidence>
<organism evidence="2">
    <name type="scientific">Arundo donax</name>
    <name type="common">Giant reed</name>
    <name type="synonym">Donax arundinaceus</name>
    <dbReference type="NCBI Taxonomy" id="35708"/>
    <lineage>
        <taxon>Eukaryota</taxon>
        <taxon>Viridiplantae</taxon>
        <taxon>Streptophyta</taxon>
        <taxon>Embryophyta</taxon>
        <taxon>Tracheophyta</taxon>
        <taxon>Spermatophyta</taxon>
        <taxon>Magnoliopsida</taxon>
        <taxon>Liliopsida</taxon>
        <taxon>Poales</taxon>
        <taxon>Poaceae</taxon>
        <taxon>PACMAD clade</taxon>
        <taxon>Arundinoideae</taxon>
        <taxon>Arundineae</taxon>
        <taxon>Arundo</taxon>
    </lineage>
</organism>
<feature type="region of interest" description="Disordered" evidence="1">
    <location>
        <begin position="1"/>
        <end position="24"/>
    </location>
</feature>
<reference evidence="2" key="2">
    <citation type="journal article" date="2015" name="Data Brief">
        <title>Shoot transcriptome of the giant reed, Arundo donax.</title>
        <authorList>
            <person name="Barrero R.A."/>
            <person name="Guerrero F.D."/>
            <person name="Moolhuijzen P."/>
            <person name="Goolsby J.A."/>
            <person name="Tidwell J."/>
            <person name="Bellgard S.E."/>
            <person name="Bellgard M.I."/>
        </authorList>
    </citation>
    <scope>NUCLEOTIDE SEQUENCE</scope>
    <source>
        <tissue evidence="2">Shoot tissue taken approximately 20 cm above the soil surface</tissue>
    </source>
</reference>
<feature type="compositionally biased region" description="Polar residues" evidence="1">
    <location>
        <begin position="15"/>
        <end position="24"/>
    </location>
</feature>
<proteinExistence type="predicted"/>
<reference evidence="2" key="1">
    <citation type="submission" date="2014-09" db="EMBL/GenBank/DDBJ databases">
        <authorList>
            <person name="Magalhaes I.L.F."/>
            <person name="Oliveira U."/>
            <person name="Santos F.R."/>
            <person name="Vidigal T.H.D.A."/>
            <person name="Brescovit A.D."/>
            <person name="Santos A.J."/>
        </authorList>
    </citation>
    <scope>NUCLEOTIDE SEQUENCE</scope>
    <source>
        <tissue evidence="2">Shoot tissue taken approximately 20 cm above the soil surface</tissue>
    </source>
</reference>